<accession>A0A5C3NKQ8</accession>
<evidence type="ECO:0000256" key="1">
    <source>
        <dbReference type="SAM" id="MobiDB-lite"/>
    </source>
</evidence>
<keyword evidence="3" id="KW-1185">Reference proteome</keyword>
<sequence length="84" mass="8970">MIASVPVSISPTTTTTGDRPMLLRNESSSSSYCRLEVGTARPDSTRSRSSSTSTVSIPFRDSDVEVITLDGLAHADIELKARLA</sequence>
<proteinExistence type="predicted"/>
<name>A0A5C3NKQ8_9AGAM</name>
<protein>
    <submittedName>
        <fullName evidence="2">Uncharacterized protein</fullName>
    </submittedName>
</protein>
<evidence type="ECO:0000313" key="3">
    <source>
        <dbReference type="Proteomes" id="UP000305948"/>
    </source>
</evidence>
<dbReference type="AlphaFoldDB" id="A0A5C3NKQ8"/>
<gene>
    <name evidence="2" type="ORF">OE88DRAFT_1651244</name>
</gene>
<reference evidence="2 3" key="1">
    <citation type="journal article" date="2019" name="Nat. Ecol. Evol.">
        <title>Megaphylogeny resolves global patterns of mushroom evolution.</title>
        <authorList>
            <person name="Varga T."/>
            <person name="Krizsan K."/>
            <person name="Foldi C."/>
            <person name="Dima B."/>
            <person name="Sanchez-Garcia M."/>
            <person name="Sanchez-Ramirez S."/>
            <person name="Szollosi G.J."/>
            <person name="Szarkandi J.G."/>
            <person name="Papp V."/>
            <person name="Albert L."/>
            <person name="Andreopoulos W."/>
            <person name="Angelini C."/>
            <person name="Antonin V."/>
            <person name="Barry K.W."/>
            <person name="Bougher N.L."/>
            <person name="Buchanan P."/>
            <person name="Buyck B."/>
            <person name="Bense V."/>
            <person name="Catcheside P."/>
            <person name="Chovatia M."/>
            <person name="Cooper J."/>
            <person name="Damon W."/>
            <person name="Desjardin D."/>
            <person name="Finy P."/>
            <person name="Geml J."/>
            <person name="Haridas S."/>
            <person name="Hughes K."/>
            <person name="Justo A."/>
            <person name="Karasinski D."/>
            <person name="Kautmanova I."/>
            <person name="Kiss B."/>
            <person name="Kocsube S."/>
            <person name="Kotiranta H."/>
            <person name="LaButti K.M."/>
            <person name="Lechner B.E."/>
            <person name="Liimatainen K."/>
            <person name="Lipzen A."/>
            <person name="Lukacs Z."/>
            <person name="Mihaltcheva S."/>
            <person name="Morgado L.N."/>
            <person name="Niskanen T."/>
            <person name="Noordeloos M.E."/>
            <person name="Ohm R.A."/>
            <person name="Ortiz-Santana B."/>
            <person name="Ovrebo C."/>
            <person name="Racz N."/>
            <person name="Riley R."/>
            <person name="Savchenko A."/>
            <person name="Shiryaev A."/>
            <person name="Soop K."/>
            <person name="Spirin V."/>
            <person name="Szebenyi C."/>
            <person name="Tomsovsky M."/>
            <person name="Tulloss R.E."/>
            <person name="Uehling J."/>
            <person name="Grigoriev I.V."/>
            <person name="Vagvolgyi C."/>
            <person name="Papp T."/>
            <person name="Martin F.M."/>
            <person name="Miettinen O."/>
            <person name="Hibbett D.S."/>
            <person name="Nagy L.G."/>
        </authorList>
    </citation>
    <scope>NUCLEOTIDE SEQUENCE [LARGE SCALE GENOMIC DNA]</scope>
    <source>
        <strain evidence="2 3">OMC1185</strain>
    </source>
</reference>
<evidence type="ECO:0000313" key="2">
    <source>
        <dbReference type="EMBL" id="TFK57497.1"/>
    </source>
</evidence>
<dbReference type="STRING" id="5364.A0A5C3NKQ8"/>
<organism evidence="2 3">
    <name type="scientific">Heliocybe sulcata</name>
    <dbReference type="NCBI Taxonomy" id="5364"/>
    <lineage>
        <taxon>Eukaryota</taxon>
        <taxon>Fungi</taxon>
        <taxon>Dikarya</taxon>
        <taxon>Basidiomycota</taxon>
        <taxon>Agaricomycotina</taxon>
        <taxon>Agaricomycetes</taxon>
        <taxon>Gloeophyllales</taxon>
        <taxon>Gloeophyllaceae</taxon>
        <taxon>Heliocybe</taxon>
    </lineage>
</organism>
<dbReference type="Proteomes" id="UP000305948">
    <property type="component" value="Unassembled WGS sequence"/>
</dbReference>
<dbReference type="EMBL" id="ML213503">
    <property type="protein sequence ID" value="TFK57497.1"/>
    <property type="molecule type" value="Genomic_DNA"/>
</dbReference>
<feature type="region of interest" description="Disordered" evidence="1">
    <location>
        <begin position="1"/>
        <end position="29"/>
    </location>
</feature>